<dbReference type="PANTHER" id="PTHR34406">
    <property type="entry name" value="PROTEIN YCEI"/>
    <property type="match status" value="1"/>
</dbReference>
<dbReference type="AlphaFoldDB" id="A0A9X1HLL2"/>
<organism evidence="2 3">
    <name type="scientific">Fulvivirga sedimenti</name>
    <dbReference type="NCBI Taxonomy" id="2879465"/>
    <lineage>
        <taxon>Bacteria</taxon>
        <taxon>Pseudomonadati</taxon>
        <taxon>Bacteroidota</taxon>
        <taxon>Cytophagia</taxon>
        <taxon>Cytophagales</taxon>
        <taxon>Fulvivirgaceae</taxon>
        <taxon>Fulvivirga</taxon>
    </lineage>
</organism>
<feature type="domain" description="Lipid/polyisoprenoid-binding YceI-like" evidence="1">
    <location>
        <begin position="31"/>
        <end position="180"/>
    </location>
</feature>
<dbReference type="SUPFAM" id="SSF101874">
    <property type="entry name" value="YceI-like"/>
    <property type="match status" value="1"/>
</dbReference>
<dbReference type="Gene3D" id="2.40.128.110">
    <property type="entry name" value="Lipid/polyisoprenoid-binding, YceI-like"/>
    <property type="match status" value="1"/>
</dbReference>
<dbReference type="RefSeq" id="WP_225696686.1">
    <property type="nucleotide sequence ID" value="NZ_JAIXNE010000001.1"/>
</dbReference>
<keyword evidence="3" id="KW-1185">Reference proteome</keyword>
<dbReference type="InterPro" id="IPR007372">
    <property type="entry name" value="Lipid/polyisoprenoid-bd_YceI"/>
</dbReference>
<dbReference type="Proteomes" id="UP001139409">
    <property type="component" value="Unassembled WGS sequence"/>
</dbReference>
<dbReference type="EMBL" id="JAIXNE010000001">
    <property type="protein sequence ID" value="MCA6073571.1"/>
    <property type="molecule type" value="Genomic_DNA"/>
</dbReference>
<dbReference type="PANTHER" id="PTHR34406:SF1">
    <property type="entry name" value="PROTEIN YCEI"/>
    <property type="match status" value="1"/>
</dbReference>
<comment type="caution">
    <text evidence="2">The sequence shown here is derived from an EMBL/GenBank/DDBJ whole genome shotgun (WGS) entry which is preliminary data.</text>
</comment>
<evidence type="ECO:0000313" key="2">
    <source>
        <dbReference type="EMBL" id="MCA6073571.1"/>
    </source>
</evidence>
<evidence type="ECO:0000313" key="3">
    <source>
        <dbReference type="Proteomes" id="UP001139409"/>
    </source>
</evidence>
<reference evidence="2" key="1">
    <citation type="submission" date="2021-09" db="EMBL/GenBank/DDBJ databases">
        <title>Fulvivirga sp. isolated from coastal sediment.</title>
        <authorList>
            <person name="Yu H."/>
        </authorList>
    </citation>
    <scope>NUCLEOTIDE SEQUENCE</scope>
    <source>
        <strain evidence="2">1062</strain>
    </source>
</reference>
<evidence type="ECO:0000259" key="1">
    <source>
        <dbReference type="SMART" id="SM00867"/>
    </source>
</evidence>
<protein>
    <submittedName>
        <fullName evidence="2">YceI family protein</fullName>
    </submittedName>
</protein>
<dbReference type="SMART" id="SM00867">
    <property type="entry name" value="YceI"/>
    <property type="match status" value="1"/>
</dbReference>
<name>A0A9X1HLL2_9BACT</name>
<gene>
    <name evidence="2" type="ORF">LDX50_01770</name>
</gene>
<accession>A0A9X1HLL2</accession>
<proteinExistence type="predicted"/>
<sequence>MKTLTILSICLIITSTAWTQERYFTRTGEISFYSDAPMEKIEALNQQASCIFDKSSGDIAVSLQMRGFKFEKALMEEHFNENYAESHKFPKSTFKGTVDNIQQLDFNKKGKQEVRVKGDLTIHGITKQVTTNGTIEATANGFTINADFSIKLEDYKIEIPSAVIGKIAEDVKISLDMDLSPYTN</sequence>
<dbReference type="InterPro" id="IPR036761">
    <property type="entry name" value="TTHA0802/YceI-like_sf"/>
</dbReference>
<dbReference type="Pfam" id="PF04264">
    <property type="entry name" value="YceI"/>
    <property type="match status" value="1"/>
</dbReference>